<sequence length="218" mass="24843">MGKGLIRKNMKIPVIDFLRNSVSEFEEKYVSVLTMTFLKDDLHCVEYTIQLLSVSEHPLETESKVFSKRWLTPNSLPETEWNGFKEFHTLTDPSTPPSIDARTEERMTLKIFTLIQKDYVKNVQWKVIFIFPPPQLYELDRDIQSCSQDLYEQIHSVGFKPWLRHHREAPEGLTAVWDQACHGRLQGEGATQGASFSGGLVTSVPGKASKADTTALKT</sequence>
<organism evidence="1 2">
    <name type="scientific">Ovis aries</name>
    <name type="common">Sheep</name>
    <dbReference type="NCBI Taxonomy" id="9940"/>
    <lineage>
        <taxon>Eukaryota</taxon>
        <taxon>Metazoa</taxon>
        <taxon>Chordata</taxon>
        <taxon>Craniata</taxon>
        <taxon>Vertebrata</taxon>
        <taxon>Euteleostomi</taxon>
        <taxon>Mammalia</taxon>
        <taxon>Eutheria</taxon>
        <taxon>Laurasiatheria</taxon>
        <taxon>Artiodactyla</taxon>
        <taxon>Ruminantia</taxon>
        <taxon>Pecora</taxon>
        <taxon>Bovidae</taxon>
        <taxon>Caprinae</taxon>
        <taxon>Ovis</taxon>
    </lineage>
</organism>
<gene>
    <name evidence="1" type="ORF">JEQ12_002307</name>
</gene>
<accession>A0A836D042</accession>
<reference evidence="1 2" key="1">
    <citation type="submission" date="2020-12" db="EMBL/GenBank/DDBJ databases">
        <title>De novo assembly of Tibetan sheep genome.</title>
        <authorList>
            <person name="Li X."/>
        </authorList>
    </citation>
    <scope>NUCLEOTIDE SEQUENCE [LARGE SCALE GENOMIC DNA]</scope>
    <source>
        <tissue evidence="1">Heart</tissue>
    </source>
</reference>
<protein>
    <submittedName>
        <fullName evidence="1">Uncharacterized protein</fullName>
    </submittedName>
</protein>
<dbReference type="AlphaFoldDB" id="A0A836D042"/>
<comment type="caution">
    <text evidence="1">The sequence shown here is derived from an EMBL/GenBank/DDBJ whole genome shotgun (WGS) entry which is preliminary data.</text>
</comment>
<name>A0A836D042_SHEEP</name>
<dbReference type="Proteomes" id="UP000664991">
    <property type="component" value="Unassembled WGS sequence"/>
</dbReference>
<evidence type="ECO:0000313" key="2">
    <source>
        <dbReference type="Proteomes" id="UP000664991"/>
    </source>
</evidence>
<dbReference type="EMBL" id="JAEMGP010000010">
    <property type="protein sequence ID" value="KAG5204331.1"/>
    <property type="molecule type" value="Genomic_DNA"/>
</dbReference>
<proteinExistence type="predicted"/>
<evidence type="ECO:0000313" key="1">
    <source>
        <dbReference type="EMBL" id="KAG5204331.1"/>
    </source>
</evidence>